<comment type="caution">
    <text evidence="2">The sequence shown here is derived from an EMBL/GenBank/DDBJ whole genome shotgun (WGS) entry which is preliminary data.</text>
</comment>
<dbReference type="AlphaFoldDB" id="A0A0M0J9R2"/>
<accession>A0A0M0J9R2</accession>
<sequence length="70" mass="7356">MLLSKLLFLVVAILSVSAVSAAPKESDPCLAEDYAELNYATCCAGGGYKIEGHGEICKVVGPKIKAKKEL</sequence>
<keyword evidence="1" id="KW-0732">Signal</keyword>
<protein>
    <submittedName>
        <fullName evidence="2">Uncharacterized protein</fullName>
    </submittedName>
</protein>
<gene>
    <name evidence="2" type="ORF">Ctob_000203</name>
</gene>
<evidence type="ECO:0000256" key="1">
    <source>
        <dbReference type="SAM" id="SignalP"/>
    </source>
</evidence>
<proteinExistence type="predicted"/>
<evidence type="ECO:0000313" key="3">
    <source>
        <dbReference type="Proteomes" id="UP000037460"/>
    </source>
</evidence>
<feature type="chain" id="PRO_5005601692" evidence="1">
    <location>
        <begin position="22"/>
        <end position="70"/>
    </location>
</feature>
<name>A0A0M0J9R2_9EUKA</name>
<dbReference type="EMBL" id="JWZX01003203">
    <property type="protein sequence ID" value="KOO23311.1"/>
    <property type="molecule type" value="Genomic_DNA"/>
</dbReference>
<organism evidence="2 3">
    <name type="scientific">Chrysochromulina tobinii</name>
    <dbReference type="NCBI Taxonomy" id="1460289"/>
    <lineage>
        <taxon>Eukaryota</taxon>
        <taxon>Haptista</taxon>
        <taxon>Haptophyta</taxon>
        <taxon>Prymnesiophyceae</taxon>
        <taxon>Prymnesiales</taxon>
        <taxon>Chrysochromulinaceae</taxon>
        <taxon>Chrysochromulina</taxon>
    </lineage>
</organism>
<keyword evidence="3" id="KW-1185">Reference proteome</keyword>
<dbReference type="OrthoDB" id="10408514at2759"/>
<dbReference type="Proteomes" id="UP000037460">
    <property type="component" value="Unassembled WGS sequence"/>
</dbReference>
<reference evidence="3" key="1">
    <citation type="journal article" date="2015" name="PLoS Genet.">
        <title>Genome Sequence and Transcriptome Analyses of Chrysochromulina tobin: Metabolic Tools for Enhanced Algal Fitness in the Prominent Order Prymnesiales (Haptophyceae).</title>
        <authorList>
            <person name="Hovde B.T."/>
            <person name="Deodato C.R."/>
            <person name="Hunsperger H.M."/>
            <person name="Ryken S.A."/>
            <person name="Yost W."/>
            <person name="Jha R.K."/>
            <person name="Patterson J."/>
            <person name="Monnat R.J. Jr."/>
            <person name="Barlow S.B."/>
            <person name="Starkenburg S.R."/>
            <person name="Cattolico R.A."/>
        </authorList>
    </citation>
    <scope>NUCLEOTIDE SEQUENCE</scope>
    <source>
        <strain evidence="3">CCMP291</strain>
    </source>
</reference>
<evidence type="ECO:0000313" key="2">
    <source>
        <dbReference type="EMBL" id="KOO23311.1"/>
    </source>
</evidence>
<feature type="signal peptide" evidence="1">
    <location>
        <begin position="1"/>
        <end position="21"/>
    </location>
</feature>